<proteinExistence type="predicted"/>
<evidence type="ECO:0000313" key="6">
    <source>
        <dbReference type="EMBL" id="AUP80586.1"/>
    </source>
</evidence>
<feature type="domain" description="Secretion system C-terminal sorting" evidence="4">
    <location>
        <begin position="1272"/>
        <end position="1344"/>
    </location>
</feature>
<feature type="signal peptide" evidence="2">
    <location>
        <begin position="1"/>
        <end position="26"/>
    </location>
</feature>
<dbReference type="InterPro" id="IPR016119">
    <property type="entry name" value="Br/Cl_peroxidase_C"/>
</dbReference>
<evidence type="ECO:0008006" key="8">
    <source>
        <dbReference type="Google" id="ProtNLM"/>
    </source>
</evidence>
<dbReference type="InterPro" id="IPR028994">
    <property type="entry name" value="Integrin_alpha_N"/>
</dbReference>
<dbReference type="Pfam" id="PF21167">
    <property type="entry name" value="DUF6851"/>
    <property type="match status" value="1"/>
</dbReference>
<dbReference type="Proteomes" id="UP000235826">
    <property type="component" value="Chromosome"/>
</dbReference>
<feature type="domain" description="DUF6851" evidence="5">
    <location>
        <begin position="674"/>
        <end position="824"/>
    </location>
</feature>
<dbReference type="OrthoDB" id="9780455at2"/>
<dbReference type="EMBL" id="CP025791">
    <property type="protein sequence ID" value="AUP80586.1"/>
    <property type="molecule type" value="Genomic_DNA"/>
</dbReference>
<dbReference type="Gene3D" id="2.130.10.130">
    <property type="entry name" value="Integrin alpha, N-terminal"/>
    <property type="match status" value="1"/>
</dbReference>
<dbReference type="Pfam" id="PF18962">
    <property type="entry name" value="Por_Secre_tail"/>
    <property type="match status" value="1"/>
</dbReference>
<evidence type="ECO:0000259" key="4">
    <source>
        <dbReference type="Pfam" id="PF18962"/>
    </source>
</evidence>
<dbReference type="Pfam" id="PF13517">
    <property type="entry name" value="FG-GAP_3"/>
    <property type="match status" value="2"/>
</dbReference>
<evidence type="ECO:0000259" key="5">
    <source>
        <dbReference type="Pfam" id="PF21167"/>
    </source>
</evidence>
<dbReference type="NCBIfam" id="TIGR04183">
    <property type="entry name" value="Por_Secre_tail"/>
    <property type="match status" value="1"/>
</dbReference>
<evidence type="ECO:0000259" key="3">
    <source>
        <dbReference type="Pfam" id="PF07593"/>
    </source>
</evidence>
<gene>
    <name evidence="6" type="ORF">C1H87_18460</name>
</gene>
<dbReference type="InterPro" id="IPR026444">
    <property type="entry name" value="Secre_tail"/>
</dbReference>
<dbReference type="CDD" id="cd03398">
    <property type="entry name" value="PAP2_haloperoxidase"/>
    <property type="match status" value="1"/>
</dbReference>
<dbReference type="PANTHER" id="PTHR16026:SF0">
    <property type="entry name" value="CARTILAGE ACIDIC PROTEIN 1"/>
    <property type="match status" value="1"/>
</dbReference>
<feature type="domain" description="ASPIC/UnbV" evidence="3">
    <location>
        <begin position="443"/>
        <end position="506"/>
    </location>
</feature>
<dbReference type="InterPro" id="IPR013517">
    <property type="entry name" value="FG-GAP"/>
</dbReference>
<dbReference type="Pfam" id="PF07593">
    <property type="entry name" value="UnbV_ASPIC"/>
    <property type="match status" value="1"/>
</dbReference>
<sequence length="1344" mass="149247">MKNRKAFFSLLFTSILYFTCISSIQAQTFQRIENIVGLGSLNENNGVAVADYDGDLDLDIFIVAKAKDLDTKQNTKSKLYRNNSDGTFSDVTEASGLVNLLSPDGTFSQNGAADGFKYGVSWGDYDNDGFPDIFFTHAKKVQLFHNEGNGTFIDVTETAGIEVFNGCLNIGATWFDANNDGFLDLYICDWGACNSNTFYINKGDGTFENATSSFFGNIPSKSSFMSIPFDFNSDGWMDLYVSQDFTEPNDLFINLGGNTFSDQASQYGLDSKHDDMGMAIGDYNNDGFFDFYIATIKTNALLTNKGDNTFEDLALQNSVVDTGWSWGPIFADFDLDGDEDIFITNGFKSGIPAQQQNYYFKNLYVEGGNTFQDFSAQLNLNDASTSATPVAFDYDNDGDLDLFVTNSDKESHFYENKSINSQSGEDLKWFKVALRGTTSNRDAIGAIVSLKTDNGVIHRHNSSINYLSQSLKPMHFGLGTASEIQEITIKWPSGLVENHSGFQINDAILFIEGSGFSDYNIPQVNKKMGCTDPNSCTYDPEAIDDDGSCEYLASNEIVGNTNSGVLKTESYAYTPTSENSSLNWNITGGEIIEGHGTNSISVKWGITKTGTISVRETGTECSNELVILQVSLSVSSLSNEHSIARIWNEALLMAIRGDYARPTVHARNLFHTSVALYDSWALFDNNSETYLIGKTLHDFNSKYVRFMPNENVVDARAKAMSYAAYRLLSHRFKNSPSHEESQELFDFIMNQLDYSLTADSIDYSDGNAASLGNFIAKTIIDYGNTDGSRELNGYNNAFYEPVNNSLFPTKSGNPSLTNPNRWQPLSLNEFIDQSGNPIPGSTPAFLSPEWGAVNPFSLDDDVKDTFNRNNNDYFVYHDPSPPPYLDLNNETSSSESYKWGFSLVSIWGSHLDPNDNVLWDISPKSIGNIDIANFPEHFSNHPDFYKLIEGGDIGNGHDTNPYTNAPYEEQLVPRGDYARVLAEFWADGPDSETPPGHWFTLLNYVSDHKLLEKKLGGEGNVLDPLEWDVKSYFLLGGTMHDAAISAWSIKGWYDYIRPISAIRYMADLGQSSDMSLDNYNVAGIPLKEDLIEVVNAGDALEGRNGENIGKIKLYTWKGPDYINNPDTDNAGVGWILAENWWPYQRPSFVTPPFAGYVSGHSTYSRAAAEVMTLLTGSEYFPGGYGEFIARKNEFLVFEEGPSVDVKLQWATYRDASDQCSLSRIWGGIHPPADDIPGRLIGAQIGVKAFNFGVKYFQKQTKQETNTSTYLAYPNPIDSNGVLYVTNTLETDLFELVDMKGSIIPLKGKVFDSDTKKTKLNHLNTLSSGVYVLKINNQTRMLIKK</sequence>
<evidence type="ECO:0000256" key="1">
    <source>
        <dbReference type="ARBA" id="ARBA00022729"/>
    </source>
</evidence>
<reference evidence="6 7" key="1">
    <citation type="submission" date="2018-01" db="EMBL/GenBank/DDBJ databases">
        <title>Complete genome sequence of Flavivirga eckloniae ECD14 isolated from seaweed Ecklonia cava.</title>
        <authorList>
            <person name="Lee J.H."/>
            <person name="Baik K.S."/>
            <person name="Seong C.N."/>
        </authorList>
    </citation>
    <scope>NUCLEOTIDE SEQUENCE [LARGE SCALE GENOMIC DNA]</scope>
    <source>
        <strain evidence="6 7">ECD14</strain>
    </source>
</reference>
<evidence type="ECO:0000313" key="7">
    <source>
        <dbReference type="Proteomes" id="UP000235826"/>
    </source>
</evidence>
<protein>
    <recommendedName>
        <fullName evidence="8">ASPIC/UnbV domain-containing protein</fullName>
    </recommendedName>
</protein>
<name>A0A2K9PU46_9FLAO</name>
<dbReference type="InterPro" id="IPR036938">
    <property type="entry name" value="PAP2/HPO_sf"/>
</dbReference>
<dbReference type="RefSeq" id="WP_102757232.1">
    <property type="nucleotide sequence ID" value="NZ_CP025791.1"/>
</dbReference>
<dbReference type="SUPFAM" id="SSF69318">
    <property type="entry name" value="Integrin alpha N-terminal domain"/>
    <property type="match status" value="1"/>
</dbReference>
<dbReference type="GO" id="GO:0004601">
    <property type="term" value="F:peroxidase activity"/>
    <property type="evidence" value="ECO:0007669"/>
    <property type="project" value="InterPro"/>
</dbReference>
<dbReference type="InterPro" id="IPR011519">
    <property type="entry name" value="UnbV_ASPIC"/>
</dbReference>
<dbReference type="Gene3D" id="1.10.606.10">
    <property type="entry name" value="Vanadium-containing Chloroperoxidase, domain 2"/>
    <property type="match status" value="1"/>
</dbReference>
<dbReference type="KEGG" id="fek:C1H87_18460"/>
<keyword evidence="1 2" id="KW-0732">Signal</keyword>
<dbReference type="InterPro" id="IPR049283">
    <property type="entry name" value="DUF6851"/>
</dbReference>
<dbReference type="InterPro" id="IPR027039">
    <property type="entry name" value="Crtac1"/>
</dbReference>
<dbReference type="SUPFAM" id="SSF48317">
    <property type="entry name" value="Acid phosphatase/Vanadium-dependent haloperoxidase"/>
    <property type="match status" value="1"/>
</dbReference>
<accession>A0A2K9PU46</accession>
<dbReference type="PANTHER" id="PTHR16026">
    <property type="entry name" value="CARTILAGE ACIDIC PROTEIN 1"/>
    <property type="match status" value="1"/>
</dbReference>
<feature type="chain" id="PRO_5018332332" description="ASPIC/UnbV domain-containing protein" evidence="2">
    <location>
        <begin position="27"/>
        <end position="1344"/>
    </location>
</feature>
<keyword evidence="7" id="KW-1185">Reference proteome</keyword>
<organism evidence="6 7">
    <name type="scientific">Flavivirga eckloniae</name>
    <dbReference type="NCBI Taxonomy" id="1803846"/>
    <lineage>
        <taxon>Bacteria</taxon>
        <taxon>Pseudomonadati</taxon>
        <taxon>Bacteroidota</taxon>
        <taxon>Flavobacteriia</taxon>
        <taxon>Flavobacteriales</taxon>
        <taxon>Flavobacteriaceae</taxon>
        <taxon>Flavivirga</taxon>
    </lineage>
</organism>
<evidence type="ECO:0000256" key="2">
    <source>
        <dbReference type="SAM" id="SignalP"/>
    </source>
</evidence>